<evidence type="ECO:0000256" key="4">
    <source>
        <dbReference type="ARBA" id="ARBA00022989"/>
    </source>
</evidence>
<keyword evidence="4 7" id="KW-1133">Transmembrane helix</keyword>
<feature type="transmembrane region" description="Helical" evidence="7">
    <location>
        <begin position="27"/>
        <end position="54"/>
    </location>
</feature>
<evidence type="ECO:0000256" key="3">
    <source>
        <dbReference type="ARBA" id="ARBA00022692"/>
    </source>
</evidence>
<dbReference type="GO" id="GO:0004930">
    <property type="term" value="F:G protein-coupled receptor activity"/>
    <property type="evidence" value="ECO:0007669"/>
    <property type="project" value="UniProtKB-KW"/>
</dbReference>
<feature type="domain" description="G-protein coupled receptors family 1 profile" evidence="8">
    <location>
        <begin position="45"/>
        <end position="284"/>
    </location>
</feature>
<dbReference type="AlphaFoldDB" id="A0A6P8I1C1"/>
<reference evidence="10" key="1">
    <citation type="submission" date="2025-08" db="UniProtKB">
        <authorList>
            <consortium name="RefSeq"/>
        </authorList>
    </citation>
    <scope>IDENTIFICATION</scope>
    <source>
        <tissue evidence="10">Tentacle</tissue>
    </source>
</reference>
<keyword evidence="9" id="KW-1185">Reference proteome</keyword>
<sequence>MNRNDSLVQRCYFLTFITEDIDQVKHIYIMAGSLDAILILPTIVLNILLIISLYRSPQLNKPCTKLLYSLAISDVLVGMVIEPAYLTKKIAELQHSFGIYCRSGMITYIGAALSCVSFFTLTAIAVDRYFGVHSGTKYKTIVTNTRVTCLIIAIWVCCGVLYTAQFYFSRDLYFKLTAAIMGTCVFIASVCYIRCFVTLRRHKQKVNTLFKWDSTRQISLFSNQYKRSTYTMLYVFLIFNLCYLPYLCTAVSAGILGESAAIWGAESLSSVIVYANSLINPVILFWRMPGIRKSANVTRSVSHSWRRHDNQVTLSSPISDLHPQNIELLEMNRINT</sequence>
<name>A0A6P8I1C1_ACTTE</name>
<feature type="transmembrane region" description="Helical" evidence="7">
    <location>
        <begin position="233"/>
        <end position="256"/>
    </location>
</feature>
<dbReference type="FunCoup" id="A0A6P8I1C1">
    <property type="interactions" value="729"/>
</dbReference>
<dbReference type="SUPFAM" id="SSF81321">
    <property type="entry name" value="Family A G protein-coupled receptor-like"/>
    <property type="match status" value="1"/>
</dbReference>
<keyword evidence="5 7" id="KW-0472">Membrane</keyword>
<keyword evidence="6" id="KW-0807">Transducer</keyword>
<dbReference type="CDD" id="cd00637">
    <property type="entry name" value="7tm_classA_rhodopsin-like"/>
    <property type="match status" value="1"/>
</dbReference>
<keyword evidence="6" id="KW-0297">G-protein coupled receptor</keyword>
<dbReference type="PANTHER" id="PTHR22750">
    <property type="entry name" value="G-PROTEIN COUPLED RECEPTOR"/>
    <property type="match status" value="1"/>
</dbReference>
<dbReference type="KEGG" id="aten:116297263"/>
<protein>
    <submittedName>
        <fullName evidence="10">Melanocortin receptor 3-like</fullName>
    </submittedName>
</protein>
<feature type="transmembrane region" description="Helical" evidence="7">
    <location>
        <begin position="106"/>
        <end position="126"/>
    </location>
</feature>
<evidence type="ECO:0000313" key="10">
    <source>
        <dbReference type="RefSeq" id="XP_031561316.1"/>
    </source>
</evidence>
<dbReference type="PROSITE" id="PS00237">
    <property type="entry name" value="G_PROTEIN_RECEP_F1_1"/>
    <property type="match status" value="1"/>
</dbReference>
<dbReference type="Proteomes" id="UP000515163">
    <property type="component" value="Unplaced"/>
</dbReference>
<organism evidence="9 10">
    <name type="scientific">Actinia tenebrosa</name>
    <name type="common">Australian red waratah sea anemone</name>
    <dbReference type="NCBI Taxonomy" id="6105"/>
    <lineage>
        <taxon>Eukaryota</taxon>
        <taxon>Metazoa</taxon>
        <taxon>Cnidaria</taxon>
        <taxon>Anthozoa</taxon>
        <taxon>Hexacorallia</taxon>
        <taxon>Actiniaria</taxon>
        <taxon>Actiniidae</taxon>
        <taxon>Actinia</taxon>
    </lineage>
</organism>
<evidence type="ECO:0000256" key="5">
    <source>
        <dbReference type="ARBA" id="ARBA00023136"/>
    </source>
</evidence>
<dbReference type="PROSITE" id="PS50262">
    <property type="entry name" value="G_PROTEIN_RECEP_F1_2"/>
    <property type="match status" value="1"/>
</dbReference>
<feature type="transmembrane region" description="Helical" evidence="7">
    <location>
        <begin position="147"/>
        <end position="168"/>
    </location>
</feature>
<evidence type="ECO:0000313" key="9">
    <source>
        <dbReference type="Proteomes" id="UP000515163"/>
    </source>
</evidence>
<dbReference type="OrthoDB" id="5979461at2759"/>
<dbReference type="InterPro" id="IPR017452">
    <property type="entry name" value="GPCR_Rhodpsn_7TM"/>
</dbReference>
<dbReference type="InterPro" id="IPR000276">
    <property type="entry name" value="GPCR_Rhodpsn"/>
</dbReference>
<dbReference type="RefSeq" id="XP_031561316.1">
    <property type="nucleotide sequence ID" value="XM_031705456.1"/>
</dbReference>
<keyword evidence="3 6" id="KW-0812">Transmembrane</keyword>
<evidence type="ECO:0000256" key="1">
    <source>
        <dbReference type="ARBA" id="ARBA00004651"/>
    </source>
</evidence>
<evidence type="ECO:0000259" key="8">
    <source>
        <dbReference type="PROSITE" id="PS50262"/>
    </source>
</evidence>
<accession>A0A6P8I1C1</accession>
<evidence type="ECO:0000256" key="6">
    <source>
        <dbReference type="RuleBase" id="RU000688"/>
    </source>
</evidence>
<dbReference type="GO" id="GO:0005886">
    <property type="term" value="C:plasma membrane"/>
    <property type="evidence" value="ECO:0007669"/>
    <property type="project" value="UniProtKB-SubCell"/>
</dbReference>
<dbReference type="Pfam" id="PF00001">
    <property type="entry name" value="7tm_1"/>
    <property type="match status" value="2"/>
</dbReference>
<comment type="similarity">
    <text evidence="6">Belongs to the G-protein coupled receptor 1 family.</text>
</comment>
<keyword evidence="6" id="KW-0675">Receptor</keyword>
<dbReference type="PRINTS" id="PR00237">
    <property type="entry name" value="GPCRRHODOPSN"/>
</dbReference>
<dbReference type="GeneID" id="116297263"/>
<evidence type="ECO:0000256" key="2">
    <source>
        <dbReference type="ARBA" id="ARBA00022475"/>
    </source>
</evidence>
<gene>
    <name evidence="10" type="primary">LOC116297263</name>
</gene>
<feature type="transmembrane region" description="Helical" evidence="7">
    <location>
        <begin position="174"/>
        <end position="197"/>
    </location>
</feature>
<keyword evidence="2" id="KW-1003">Cell membrane</keyword>
<proteinExistence type="inferred from homology"/>
<comment type="subcellular location">
    <subcellularLocation>
        <location evidence="1">Cell membrane</location>
        <topology evidence="1">Multi-pass membrane protein</topology>
    </subcellularLocation>
</comment>
<feature type="transmembrane region" description="Helical" evidence="7">
    <location>
        <begin position="268"/>
        <end position="286"/>
    </location>
</feature>
<dbReference type="Gene3D" id="1.20.1070.10">
    <property type="entry name" value="Rhodopsin 7-helix transmembrane proteins"/>
    <property type="match status" value="1"/>
</dbReference>
<feature type="transmembrane region" description="Helical" evidence="7">
    <location>
        <begin position="66"/>
        <end position="86"/>
    </location>
</feature>
<dbReference type="InParanoid" id="A0A6P8I1C1"/>
<evidence type="ECO:0000256" key="7">
    <source>
        <dbReference type="SAM" id="Phobius"/>
    </source>
</evidence>